<protein>
    <recommendedName>
        <fullName evidence="3">TIGR03089 family protein</fullName>
    </recommendedName>
</protein>
<dbReference type="Gene3D" id="3.40.50.12780">
    <property type="entry name" value="N-terminal domain of ligase-like"/>
    <property type="match status" value="1"/>
</dbReference>
<reference evidence="1 2" key="1">
    <citation type="submission" date="2020-08" db="EMBL/GenBank/DDBJ databases">
        <title>Whole genome shotgun sequence of Actinocatenispora thailandica NBRC 105041.</title>
        <authorList>
            <person name="Komaki H."/>
            <person name="Tamura T."/>
        </authorList>
    </citation>
    <scope>NUCLEOTIDE SEQUENCE [LARGE SCALE GENOMIC DNA]</scope>
    <source>
        <strain evidence="1 2">NBRC 105041</strain>
    </source>
</reference>
<dbReference type="InterPro" id="IPR042099">
    <property type="entry name" value="ANL_N_sf"/>
</dbReference>
<dbReference type="KEGG" id="atl:Athai_49590"/>
<dbReference type="NCBIfam" id="TIGR03089">
    <property type="entry name" value="TIGR03089 family protein"/>
    <property type="match status" value="1"/>
</dbReference>
<gene>
    <name evidence="1" type="ORF">Athai_49590</name>
</gene>
<dbReference type="SUPFAM" id="SSF56801">
    <property type="entry name" value="Acetyl-CoA synthetase-like"/>
    <property type="match status" value="1"/>
</dbReference>
<keyword evidence="2" id="KW-1185">Reference proteome</keyword>
<dbReference type="InterPro" id="IPR017523">
    <property type="entry name" value="Rv3268"/>
</dbReference>
<accession>A0A7R7DTI2</accession>
<dbReference type="Proteomes" id="UP000611640">
    <property type="component" value="Chromosome"/>
</dbReference>
<evidence type="ECO:0000313" key="1">
    <source>
        <dbReference type="EMBL" id="BCJ37456.1"/>
    </source>
</evidence>
<organism evidence="1 2">
    <name type="scientific">Actinocatenispora thailandica</name>
    <dbReference type="NCBI Taxonomy" id="227318"/>
    <lineage>
        <taxon>Bacteria</taxon>
        <taxon>Bacillati</taxon>
        <taxon>Actinomycetota</taxon>
        <taxon>Actinomycetes</taxon>
        <taxon>Micromonosporales</taxon>
        <taxon>Micromonosporaceae</taxon>
        <taxon>Actinocatenispora</taxon>
    </lineage>
</organism>
<name>A0A7R7DTI2_9ACTN</name>
<evidence type="ECO:0000313" key="2">
    <source>
        <dbReference type="Proteomes" id="UP000611640"/>
    </source>
</evidence>
<sequence>MAVSSDPSTVPAALAAALRANQNAPLITYYDERLGERTELSAVTLDNWVSKTANLLVDGAALGPDDSVAVLLPAHWQTAAVLLGCLTAGVPVRVADAAAGPVPVDIAFATPDRAEQARAARPAETYLLGLAPMAMPLGTVPAGALDYVVAVRAFGDRYSAAPADPSGIAWYEPEPVSQTALADRARRHAGESRLLPGGRLLIPVDAEPDPVAWLFAPLMLGASVVLVRNAGAERLDAIAAAERVTTRT</sequence>
<dbReference type="AlphaFoldDB" id="A0A7R7DTI2"/>
<dbReference type="EMBL" id="AP023355">
    <property type="protein sequence ID" value="BCJ37456.1"/>
    <property type="molecule type" value="Genomic_DNA"/>
</dbReference>
<proteinExistence type="predicted"/>
<evidence type="ECO:0008006" key="3">
    <source>
        <dbReference type="Google" id="ProtNLM"/>
    </source>
</evidence>